<gene>
    <name evidence="1" type="ORF">PG997_000683</name>
</gene>
<evidence type="ECO:0000313" key="2">
    <source>
        <dbReference type="Proteomes" id="UP001433268"/>
    </source>
</evidence>
<dbReference type="RefSeq" id="XP_066674771.1">
    <property type="nucleotide sequence ID" value="XM_066804998.1"/>
</dbReference>
<name>A0ABR1XBF7_9PEZI</name>
<dbReference type="GeneID" id="92038058"/>
<dbReference type="Proteomes" id="UP001433268">
    <property type="component" value="Unassembled WGS sequence"/>
</dbReference>
<dbReference type="EMBL" id="JAQQWN010000002">
    <property type="protein sequence ID" value="KAK8093998.1"/>
    <property type="molecule type" value="Genomic_DNA"/>
</dbReference>
<proteinExistence type="predicted"/>
<accession>A0ABR1XBF7</accession>
<reference evidence="1 2" key="1">
    <citation type="submission" date="2023-01" db="EMBL/GenBank/DDBJ databases">
        <title>Analysis of 21 Apiospora genomes using comparative genomics revels a genus with tremendous synthesis potential of carbohydrate active enzymes and secondary metabolites.</title>
        <authorList>
            <person name="Sorensen T."/>
        </authorList>
    </citation>
    <scope>NUCLEOTIDE SEQUENCE [LARGE SCALE GENOMIC DNA]</scope>
    <source>
        <strain evidence="1 2">CBS 114990</strain>
    </source>
</reference>
<evidence type="ECO:0000313" key="1">
    <source>
        <dbReference type="EMBL" id="KAK8093998.1"/>
    </source>
</evidence>
<organism evidence="1 2">
    <name type="scientific">Apiospora hydei</name>
    <dbReference type="NCBI Taxonomy" id="1337664"/>
    <lineage>
        <taxon>Eukaryota</taxon>
        <taxon>Fungi</taxon>
        <taxon>Dikarya</taxon>
        <taxon>Ascomycota</taxon>
        <taxon>Pezizomycotina</taxon>
        <taxon>Sordariomycetes</taxon>
        <taxon>Xylariomycetidae</taxon>
        <taxon>Amphisphaeriales</taxon>
        <taxon>Apiosporaceae</taxon>
        <taxon>Apiospora</taxon>
    </lineage>
</organism>
<comment type="caution">
    <text evidence="1">The sequence shown here is derived from an EMBL/GenBank/DDBJ whole genome shotgun (WGS) entry which is preliminary data.</text>
</comment>
<protein>
    <submittedName>
        <fullName evidence="1">Uncharacterized protein</fullName>
    </submittedName>
</protein>
<sequence length="179" mass="20527">MIWNCVVEEPHIIHTRGLYDEEAKQWVTEIPVEPADVMPKLRAFPKFPPVHNVCHEARQAFLESPGLVSDDDTTTTAAAAPGEGFGVAWHPERDFLMCHGISKCLGGRNWRPWWNVISVCQSLWDSSGNVVDALHKIGDIQSRDDLHEGLWGLSCRLRVRSARQDEWLHEWLRDQRLKN</sequence>
<keyword evidence="2" id="KW-1185">Reference proteome</keyword>